<evidence type="ECO:0000313" key="14">
    <source>
        <dbReference type="EMBL" id="CCA73277.1"/>
    </source>
</evidence>
<protein>
    <recommendedName>
        <fullName evidence="4">Chitobiosyldiphosphodolichol beta-mannosyltransferase</fullName>
        <ecNumber evidence="3">2.4.1.142</ecNumber>
    </recommendedName>
</protein>
<dbReference type="GO" id="GO:0004578">
    <property type="term" value="F:chitobiosyldiphosphodolichol beta-mannosyltransferase activity"/>
    <property type="evidence" value="ECO:0007669"/>
    <property type="project" value="UniProtKB-EC"/>
</dbReference>
<reference evidence="14 15" key="1">
    <citation type="journal article" date="2011" name="PLoS Pathog.">
        <title>Endophytic Life Strategies Decoded by Genome and Transcriptome Analyses of the Mutualistic Root Symbiont Piriformospora indica.</title>
        <authorList>
            <person name="Zuccaro A."/>
            <person name="Lahrmann U."/>
            <person name="Guldener U."/>
            <person name="Langen G."/>
            <person name="Pfiffi S."/>
            <person name="Biedenkopf D."/>
            <person name="Wong P."/>
            <person name="Samans B."/>
            <person name="Grimm C."/>
            <person name="Basiewicz M."/>
            <person name="Murat C."/>
            <person name="Martin F."/>
            <person name="Kogel K.H."/>
        </authorList>
    </citation>
    <scope>NUCLEOTIDE SEQUENCE [LARGE SCALE GENOMIC DNA]</scope>
    <source>
        <strain evidence="14 15">DSM 11827</strain>
    </source>
</reference>
<keyword evidence="15" id="KW-1185">Reference proteome</keyword>
<keyword evidence="6 14" id="KW-0808">Transferase</keyword>
<evidence type="ECO:0000256" key="12">
    <source>
        <dbReference type="SAM" id="Phobius"/>
    </source>
</evidence>
<keyword evidence="10 12" id="KW-0472">Membrane</keyword>
<keyword evidence="7 12" id="KW-0812">Transmembrane</keyword>
<comment type="function">
    <text evidence="11">Participates in the formation of the lipid-linked precursor oligosaccharide for N-glycosylation. Involved in assembling the dolichol-pyrophosphate-GlcNAc(2)-Man(5) intermediate on the cytoplasmic surface of the ER.</text>
</comment>
<gene>
    <name evidence="14" type="ORF">PIIN_07232</name>
</gene>
<evidence type="ECO:0000256" key="9">
    <source>
        <dbReference type="ARBA" id="ARBA00022989"/>
    </source>
</evidence>
<dbReference type="STRING" id="1109443.G4TPP4"/>
<organism evidence="14 15">
    <name type="scientific">Serendipita indica (strain DSM 11827)</name>
    <name type="common">Root endophyte fungus</name>
    <name type="synonym">Piriformospora indica</name>
    <dbReference type="NCBI Taxonomy" id="1109443"/>
    <lineage>
        <taxon>Eukaryota</taxon>
        <taxon>Fungi</taxon>
        <taxon>Dikarya</taxon>
        <taxon>Basidiomycota</taxon>
        <taxon>Agaricomycotina</taxon>
        <taxon>Agaricomycetes</taxon>
        <taxon>Sebacinales</taxon>
        <taxon>Serendipitaceae</taxon>
        <taxon>Serendipita</taxon>
    </lineage>
</organism>
<keyword evidence="9 12" id="KW-1133">Transmembrane helix</keyword>
<dbReference type="PANTHER" id="PTHR13036">
    <property type="entry name" value="BETA1,4 MANNOSYLTRANSFERASE"/>
    <property type="match status" value="1"/>
</dbReference>
<dbReference type="HOGENOM" id="CLU_012079_1_1_1"/>
<dbReference type="Pfam" id="PF13692">
    <property type="entry name" value="Glyco_trans_1_4"/>
    <property type="match status" value="1"/>
</dbReference>
<evidence type="ECO:0000256" key="4">
    <source>
        <dbReference type="ARBA" id="ARBA00015841"/>
    </source>
</evidence>
<evidence type="ECO:0000256" key="5">
    <source>
        <dbReference type="ARBA" id="ARBA00022676"/>
    </source>
</evidence>
<dbReference type="Proteomes" id="UP000007148">
    <property type="component" value="Unassembled WGS sequence"/>
</dbReference>
<proteinExistence type="predicted"/>
<evidence type="ECO:0000259" key="13">
    <source>
        <dbReference type="Pfam" id="PF13579"/>
    </source>
</evidence>
<feature type="domain" description="Glycosyltransferase subfamily 4-like N-terminal" evidence="13">
    <location>
        <begin position="60"/>
        <end position="232"/>
    </location>
</feature>
<evidence type="ECO:0000256" key="3">
    <source>
        <dbReference type="ARBA" id="ARBA00012611"/>
    </source>
</evidence>
<evidence type="ECO:0000256" key="6">
    <source>
        <dbReference type="ARBA" id="ARBA00022679"/>
    </source>
</evidence>
<comment type="caution">
    <text evidence="14">The sequence shown here is derived from an EMBL/GenBank/DDBJ whole genome shotgun (WGS) entry which is preliminary data.</text>
</comment>
<keyword evidence="5 14" id="KW-0328">Glycosyltransferase</keyword>
<dbReference type="EMBL" id="CAFZ01000214">
    <property type="protein sequence ID" value="CCA73277.1"/>
    <property type="molecule type" value="Genomic_DNA"/>
</dbReference>
<dbReference type="SUPFAM" id="SSF53756">
    <property type="entry name" value="UDP-Glycosyltransferase/glycogen phosphorylase"/>
    <property type="match status" value="1"/>
</dbReference>
<dbReference type="OMA" id="CKLIIDW"/>
<dbReference type="AlphaFoldDB" id="G4TPP4"/>
<sequence>MNYDPALGWDVALGLQLFLAALFLLFVFKLIRTGKRDHRRLHYGSVAILVLGDIGRSPRMMYHAQSFASHRVQTYIVAYKGSKPIPSLLSMSHVEFLYIPEPPRWISKLPRRLFILLAPIKVAYQIWGLLNALVLQIPEPPVHILVQNPPTIPTLAVAWLVARIRGSRVIIDWHNLGYTILALRLGEKSRLVSLAKKFEQVFGRSAYAHLFVTNAMKEHLVKEWDLQGKKIVLHDRPPSYFHQCSPSEIHDLFVRLVPLLTVEGSWFPSYKLPSTTPFTEIVKSPRYYGGDTSLLEPRTSPNLRHERPALLITSTSWTPDEDFSILIEALKRYERAARTHNAKQPAKPLPKVLMCITGQGPLRAKYMAEIQDLIITEKWEWVRCQSLWLEPEDYPRLLGSCDLGISLHSSSSALDLPMKIVDMFGCHLPVCALNFACLGELVTDGQNGLVFEDADGLATHLQTLLSGFPNSEQLDRLRANLGPQVSSPSRRISKGWKTWDQNWDENFKPLVIPELSQQSEEWLEAFVNKRRSATASSPSL</sequence>
<dbReference type="OrthoDB" id="614844at2759"/>
<evidence type="ECO:0000256" key="2">
    <source>
        <dbReference type="ARBA" id="ARBA00004922"/>
    </source>
</evidence>
<feature type="transmembrane region" description="Helical" evidence="12">
    <location>
        <begin position="12"/>
        <end position="31"/>
    </location>
</feature>
<evidence type="ECO:0000256" key="8">
    <source>
        <dbReference type="ARBA" id="ARBA00022824"/>
    </source>
</evidence>
<dbReference type="InterPro" id="IPR026051">
    <property type="entry name" value="ALG1-like"/>
</dbReference>
<dbReference type="InterPro" id="IPR028098">
    <property type="entry name" value="Glyco_trans_4-like_N"/>
</dbReference>
<dbReference type="FunCoup" id="G4TPP4">
    <property type="interactions" value="533"/>
</dbReference>
<dbReference type="InParanoid" id="G4TPP4"/>
<keyword evidence="8" id="KW-0256">Endoplasmic reticulum</keyword>
<feature type="transmembrane region" description="Helical" evidence="12">
    <location>
        <begin position="113"/>
        <end position="135"/>
    </location>
</feature>
<evidence type="ECO:0000256" key="10">
    <source>
        <dbReference type="ARBA" id="ARBA00023136"/>
    </source>
</evidence>
<dbReference type="Pfam" id="PF13579">
    <property type="entry name" value="Glyco_trans_4_4"/>
    <property type="match status" value="1"/>
</dbReference>
<dbReference type="GO" id="GO:0005789">
    <property type="term" value="C:endoplasmic reticulum membrane"/>
    <property type="evidence" value="ECO:0007669"/>
    <property type="project" value="UniProtKB-SubCell"/>
</dbReference>
<dbReference type="EC" id="2.4.1.142" evidence="3"/>
<dbReference type="PANTHER" id="PTHR13036:SF0">
    <property type="entry name" value="CHITOBIOSYLDIPHOSPHODOLICHOL BETA-MANNOSYLTRANSFERASE"/>
    <property type="match status" value="1"/>
</dbReference>
<accession>G4TPP4</accession>
<evidence type="ECO:0000256" key="1">
    <source>
        <dbReference type="ARBA" id="ARBA00004389"/>
    </source>
</evidence>
<evidence type="ECO:0000256" key="7">
    <source>
        <dbReference type="ARBA" id="ARBA00022692"/>
    </source>
</evidence>
<evidence type="ECO:0000313" key="15">
    <source>
        <dbReference type="Proteomes" id="UP000007148"/>
    </source>
</evidence>
<comment type="pathway">
    <text evidence="2">Protein modification; protein glycosylation.</text>
</comment>
<name>G4TPP4_SERID</name>
<comment type="subcellular location">
    <subcellularLocation>
        <location evidence="1">Endoplasmic reticulum membrane</location>
        <topology evidence="1">Single-pass membrane protein</topology>
    </subcellularLocation>
</comment>
<evidence type="ECO:0000256" key="11">
    <source>
        <dbReference type="ARBA" id="ARBA00024899"/>
    </source>
</evidence>
<dbReference type="Gene3D" id="3.40.50.2000">
    <property type="entry name" value="Glycogen Phosphorylase B"/>
    <property type="match status" value="1"/>
</dbReference>
<dbReference type="eggNOG" id="KOG2941">
    <property type="taxonomic scope" value="Eukaryota"/>
</dbReference>